<dbReference type="OrthoDB" id="20052at2759"/>
<keyword evidence="2" id="KW-1185">Reference proteome</keyword>
<evidence type="ECO:0000313" key="1">
    <source>
        <dbReference type="EMBL" id="KIJ10395.1"/>
    </source>
</evidence>
<dbReference type="HOGENOM" id="CLU_1297140_0_0_1"/>
<gene>
    <name evidence="1" type="ORF">PAXINDRAFT_16622</name>
</gene>
<name>A0A0C9T425_PAXIN</name>
<accession>A0A0C9T425</accession>
<sequence>MMLQDGVTLAHLTVREFLLEQESPLHLNTPDTPSFITRSCLTYLLDLFQPHITAGVKGFPLHDYAILNWMEHASSTAEIEDTKSVIYELALEMLHPRHETYWLWLSAISALVDNYCNPTLLFVSAEWGFQNLTATLVLGARSATRSSSGGTALHLVSEHGHAHHDIGAVQEVVHNLAVEQVNAVELAVVNVKDEVDSTPLHSACSHGHINICS</sequence>
<dbReference type="AlphaFoldDB" id="A0A0C9T425"/>
<dbReference type="Gene3D" id="1.25.40.20">
    <property type="entry name" value="Ankyrin repeat-containing domain"/>
    <property type="match status" value="1"/>
</dbReference>
<organism evidence="1 2">
    <name type="scientific">Paxillus involutus ATCC 200175</name>
    <dbReference type="NCBI Taxonomy" id="664439"/>
    <lineage>
        <taxon>Eukaryota</taxon>
        <taxon>Fungi</taxon>
        <taxon>Dikarya</taxon>
        <taxon>Basidiomycota</taxon>
        <taxon>Agaricomycotina</taxon>
        <taxon>Agaricomycetes</taxon>
        <taxon>Agaricomycetidae</taxon>
        <taxon>Boletales</taxon>
        <taxon>Paxilineae</taxon>
        <taxon>Paxillaceae</taxon>
        <taxon>Paxillus</taxon>
    </lineage>
</organism>
<reference evidence="2" key="2">
    <citation type="submission" date="2015-01" db="EMBL/GenBank/DDBJ databases">
        <title>Evolutionary Origins and Diversification of the Mycorrhizal Mutualists.</title>
        <authorList>
            <consortium name="DOE Joint Genome Institute"/>
            <consortium name="Mycorrhizal Genomics Consortium"/>
            <person name="Kohler A."/>
            <person name="Kuo A."/>
            <person name="Nagy L.G."/>
            <person name="Floudas D."/>
            <person name="Copeland A."/>
            <person name="Barry K.W."/>
            <person name="Cichocki N."/>
            <person name="Veneault-Fourrey C."/>
            <person name="LaButti K."/>
            <person name="Lindquist E.A."/>
            <person name="Lipzen A."/>
            <person name="Lundell T."/>
            <person name="Morin E."/>
            <person name="Murat C."/>
            <person name="Riley R."/>
            <person name="Ohm R."/>
            <person name="Sun H."/>
            <person name="Tunlid A."/>
            <person name="Henrissat B."/>
            <person name="Grigoriev I.V."/>
            <person name="Hibbett D.S."/>
            <person name="Martin F."/>
        </authorList>
    </citation>
    <scope>NUCLEOTIDE SEQUENCE [LARGE SCALE GENOMIC DNA]</scope>
    <source>
        <strain evidence="2">ATCC 200175</strain>
    </source>
</reference>
<evidence type="ECO:0000313" key="2">
    <source>
        <dbReference type="Proteomes" id="UP000053647"/>
    </source>
</evidence>
<dbReference type="Proteomes" id="UP000053647">
    <property type="component" value="Unassembled WGS sequence"/>
</dbReference>
<dbReference type="InterPro" id="IPR036770">
    <property type="entry name" value="Ankyrin_rpt-contain_sf"/>
</dbReference>
<dbReference type="SUPFAM" id="SSF48403">
    <property type="entry name" value="Ankyrin repeat"/>
    <property type="match status" value="1"/>
</dbReference>
<reference evidence="1 2" key="1">
    <citation type="submission" date="2014-06" db="EMBL/GenBank/DDBJ databases">
        <authorList>
            <consortium name="DOE Joint Genome Institute"/>
            <person name="Kuo A."/>
            <person name="Kohler A."/>
            <person name="Nagy L.G."/>
            <person name="Floudas D."/>
            <person name="Copeland A."/>
            <person name="Barry K.W."/>
            <person name="Cichocki N."/>
            <person name="Veneault-Fourrey C."/>
            <person name="LaButti K."/>
            <person name="Lindquist E.A."/>
            <person name="Lipzen A."/>
            <person name="Lundell T."/>
            <person name="Morin E."/>
            <person name="Murat C."/>
            <person name="Sun H."/>
            <person name="Tunlid A."/>
            <person name="Henrissat B."/>
            <person name="Grigoriev I.V."/>
            <person name="Hibbett D.S."/>
            <person name="Martin F."/>
            <person name="Nordberg H.P."/>
            <person name="Cantor M.N."/>
            <person name="Hua S.X."/>
        </authorList>
    </citation>
    <scope>NUCLEOTIDE SEQUENCE [LARGE SCALE GENOMIC DNA]</scope>
    <source>
        <strain evidence="1 2">ATCC 200175</strain>
    </source>
</reference>
<dbReference type="EMBL" id="KN819407">
    <property type="protein sequence ID" value="KIJ10395.1"/>
    <property type="molecule type" value="Genomic_DNA"/>
</dbReference>
<protein>
    <submittedName>
        <fullName evidence="1">Uncharacterized protein</fullName>
    </submittedName>
</protein>
<proteinExistence type="predicted"/>